<evidence type="ECO:0000313" key="2">
    <source>
        <dbReference type="EMBL" id="NPT58685.1"/>
    </source>
</evidence>
<sequence length="79" mass="8678">MGKRVLKRKWTGNASLPELLDRLEQSLPMLHGVASSQPDWCDLTHCLGQVRAGLSGRAVRRSPASRTRQPAALSLPLFS</sequence>
<name>A0A972NW23_9BURK</name>
<keyword evidence="3" id="KW-1185">Reference proteome</keyword>
<organism evidence="2 3">
    <name type="scientific">Paraburkholderia elongata</name>
    <dbReference type="NCBI Taxonomy" id="2675747"/>
    <lineage>
        <taxon>Bacteria</taxon>
        <taxon>Pseudomonadati</taxon>
        <taxon>Pseudomonadota</taxon>
        <taxon>Betaproteobacteria</taxon>
        <taxon>Burkholderiales</taxon>
        <taxon>Burkholderiaceae</taxon>
        <taxon>Paraburkholderia</taxon>
    </lineage>
</organism>
<dbReference type="RefSeq" id="WP_172171390.1">
    <property type="nucleotide sequence ID" value="NZ_WOEZ01000178.1"/>
</dbReference>
<dbReference type="Proteomes" id="UP000655523">
    <property type="component" value="Unassembled WGS sequence"/>
</dbReference>
<evidence type="ECO:0000313" key="3">
    <source>
        <dbReference type="Proteomes" id="UP000655523"/>
    </source>
</evidence>
<dbReference type="AlphaFoldDB" id="A0A972NW23"/>
<comment type="caution">
    <text evidence="2">The sequence shown here is derived from an EMBL/GenBank/DDBJ whole genome shotgun (WGS) entry which is preliminary data.</text>
</comment>
<reference evidence="2 3" key="1">
    <citation type="submission" date="2019-11" db="EMBL/GenBank/DDBJ databases">
        <title>Metabolism of dissolved organic matter in forest soils.</title>
        <authorList>
            <person name="Cyle K.T."/>
            <person name="Wilhelm R.C."/>
            <person name="Martinez C.E."/>
        </authorList>
    </citation>
    <scope>NUCLEOTIDE SEQUENCE [LARGE SCALE GENOMIC DNA]</scope>
    <source>
        <strain evidence="2 3">5N</strain>
    </source>
</reference>
<feature type="region of interest" description="Disordered" evidence="1">
    <location>
        <begin position="57"/>
        <end position="79"/>
    </location>
</feature>
<gene>
    <name evidence="2" type="ORF">GNZ13_30045</name>
</gene>
<dbReference type="EMBL" id="WOEZ01000178">
    <property type="protein sequence ID" value="NPT58685.1"/>
    <property type="molecule type" value="Genomic_DNA"/>
</dbReference>
<proteinExistence type="predicted"/>
<accession>A0A972NW23</accession>
<evidence type="ECO:0000256" key="1">
    <source>
        <dbReference type="SAM" id="MobiDB-lite"/>
    </source>
</evidence>
<protein>
    <submittedName>
        <fullName evidence="2">Uncharacterized protein</fullName>
    </submittedName>
</protein>